<feature type="compositionally biased region" description="Basic and acidic residues" evidence="1">
    <location>
        <begin position="19"/>
        <end position="30"/>
    </location>
</feature>
<organism evidence="2 3">
    <name type="scientific">Rhodotorula graminis (strain WP1)</name>
    <dbReference type="NCBI Taxonomy" id="578459"/>
    <lineage>
        <taxon>Eukaryota</taxon>
        <taxon>Fungi</taxon>
        <taxon>Dikarya</taxon>
        <taxon>Basidiomycota</taxon>
        <taxon>Pucciniomycotina</taxon>
        <taxon>Microbotryomycetes</taxon>
        <taxon>Sporidiobolales</taxon>
        <taxon>Sporidiobolaceae</taxon>
        <taxon>Rhodotorula</taxon>
    </lineage>
</organism>
<gene>
    <name evidence="2" type="ORF">RHOBADRAFT_66260</name>
</gene>
<evidence type="ECO:0000313" key="3">
    <source>
        <dbReference type="Proteomes" id="UP000053890"/>
    </source>
</evidence>
<reference evidence="2 3" key="1">
    <citation type="journal article" date="2015" name="Front. Microbiol.">
        <title>Genome sequence of the plant growth promoting endophytic yeast Rhodotorula graminis WP1.</title>
        <authorList>
            <person name="Firrincieli A."/>
            <person name="Otillar R."/>
            <person name="Salamov A."/>
            <person name="Schmutz J."/>
            <person name="Khan Z."/>
            <person name="Redman R.S."/>
            <person name="Fleck N.D."/>
            <person name="Lindquist E."/>
            <person name="Grigoriev I.V."/>
            <person name="Doty S.L."/>
        </authorList>
    </citation>
    <scope>NUCLEOTIDE SEQUENCE [LARGE SCALE GENOMIC DNA]</scope>
    <source>
        <strain evidence="2 3">WP1</strain>
    </source>
</reference>
<proteinExistence type="predicted"/>
<feature type="region of interest" description="Disordered" evidence="1">
    <location>
        <begin position="18"/>
        <end position="120"/>
    </location>
</feature>
<keyword evidence="3" id="KW-1185">Reference proteome</keyword>
<dbReference type="EMBL" id="KQ474077">
    <property type="protein sequence ID" value="KPV75667.1"/>
    <property type="molecule type" value="Genomic_DNA"/>
</dbReference>
<accession>A0A194S504</accession>
<feature type="non-terminal residue" evidence="2">
    <location>
        <position position="1"/>
    </location>
</feature>
<name>A0A194S504_RHOGW</name>
<feature type="compositionally biased region" description="Basic residues" evidence="1">
    <location>
        <begin position="68"/>
        <end position="77"/>
    </location>
</feature>
<feature type="compositionally biased region" description="Basic and acidic residues" evidence="1">
    <location>
        <begin position="45"/>
        <end position="67"/>
    </location>
</feature>
<dbReference type="GeneID" id="28979360"/>
<feature type="compositionally biased region" description="Basic residues" evidence="1">
    <location>
        <begin position="89"/>
        <end position="99"/>
    </location>
</feature>
<dbReference type="AlphaFoldDB" id="A0A194S504"/>
<dbReference type="Proteomes" id="UP000053890">
    <property type="component" value="Unassembled WGS sequence"/>
</dbReference>
<sequence length="120" mass="14303">SHHQHSTTLHHVVQLCFRTRREQPGHRRGLDQGPVGPGRRLAGRRPRDERLGEQHEGRHFVPAERQQRVPRQRRGRRQHQDRQRVGQVQRRRLERRHLGRPVSARSLRPGFPFGSRRQTV</sequence>
<dbReference type="RefSeq" id="XP_018271716.1">
    <property type="nucleotide sequence ID" value="XM_018418913.1"/>
</dbReference>
<evidence type="ECO:0000256" key="1">
    <source>
        <dbReference type="SAM" id="MobiDB-lite"/>
    </source>
</evidence>
<protein>
    <submittedName>
        <fullName evidence="2">Uncharacterized protein</fullName>
    </submittedName>
</protein>
<evidence type="ECO:0000313" key="2">
    <source>
        <dbReference type="EMBL" id="KPV75667.1"/>
    </source>
</evidence>